<feature type="domain" description="Thiamine pyrophosphate enzyme TPP-binding" evidence="3">
    <location>
        <begin position="84"/>
        <end position="226"/>
    </location>
</feature>
<feature type="compositionally biased region" description="Polar residues" evidence="2">
    <location>
        <begin position="1"/>
        <end position="13"/>
    </location>
</feature>
<accession>A0ABW3Y907</accession>
<evidence type="ECO:0000313" key="5">
    <source>
        <dbReference type="Proteomes" id="UP001597260"/>
    </source>
</evidence>
<dbReference type="SUPFAM" id="SSF52518">
    <property type="entry name" value="Thiamin diphosphate-binding fold (THDP-binding)"/>
    <property type="match status" value="1"/>
</dbReference>
<dbReference type="Pfam" id="PF02775">
    <property type="entry name" value="TPP_enzyme_C"/>
    <property type="match status" value="1"/>
</dbReference>
<evidence type="ECO:0000256" key="2">
    <source>
        <dbReference type="SAM" id="MobiDB-lite"/>
    </source>
</evidence>
<dbReference type="Proteomes" id="UP001597260">
    <property type="component" value="Unassembled WGS sequence"/>
</dbReference>
<feature type="region of interest" description="Disordered" evidence="2">
    <location>
        <begin position="1"/>
        <end position="20"/>
    </location>
</feature>
<keyword evidence="1" id="KW-0560">Oxidoreductase</keyword>
<proteinExistence type="predicted"/>
<reference evidence="5" key="1">
    <citation type="journal article" date="2019" name="Int. J. Syst. Evol. Microbiol.">
        <title>The Global Catalogue of Microorganisms (GCM) 10K type strain sequencing project: providing services to taxonomists for standard genome sequencing and annotation.</title>
        <authorList>
            <consortium name="The Broad Institute Genomics Platform"/>
            <consortium name="The Broad Institute Genome Sequencing Center for Infectious Disease"/>
            <person name="Wu L."/>
            <person name="Ma J."/>
        </authorList>
    </citation>
    <scope>NUCLEOTIDE SEQUENCE [LARGE SCALE GENOMIC DNA]</scope>
    <source>
        <strain evidence="5">JCM 31037</strain>
    </source>
</reference>
<dbReference type="InterPro" id="IPR029061">
    <property type="entry name" value="THDP-binding"/>
</dbReference>
<dbReference type="InterPro" id="IPR011766">
    <property type="entry name" value="TPP_enzyme_TPP-bd"/>
</dbReference>
<evidence type="ECO:0000313" key="4">
    <source>
        <dbReference type="EMBL" id="MFD1319583.1"/>
    </source>
</evidence>
<dbReference type="InterPro" id="IPR051457">
    <property type="entry name" value="2-oxoacid:Fd_oxidoreductase"/>
</dbReference>
<protein>
    <submittedName>
        <fullName evidence="4">Thiamine pyrophosphate-dependent enzyme</fullName>
    </submittedName>
</protein>
<dbReference type="Gene3D" id="3.40.50.970">
    <property type="match status" value="1"/>
</dbReference>
<name>A0ABW3Y907_9ACTN</name>
<dbReference type="EMBL" id="JBHTMP010000001">
    <property type="protein sequence ID" value="MFD1319583.1"/>
    <property type="molecule type" value="Genomic_DNA"/>
</dbReference>
<evidence type="ECO:0000259" key="3">
    <source>
        <dbReference type="Pfam" id="PF02775"/>
    </source>
</evidence>
<dbReference type="RefSeq" id="WP_377565592.1">
    <property type="nucleotide sequence ID" value="NZ_JBHTMP010000001.1"/>
</dbReference>
<dbReference type="PANTHER" id="PTHR48084">
    <property type="entry name" value="2-OXOGLUTARATE OXIDOREDUCTASE SUBUNIT KORB-RELATED"/>
    <property type="match status" value="1"/>
</dbReference>
<evidence type="ECO:0000256" key="1">
    <source>
        <dbReference type="ARBA" id="ARBA00023002"/>
    </source>
</evidence>
<gene>
    <name evidence="4" type="ORF">ACFQ4H_00615</name>
</gene>
<comment type="caution">
    <text evidence="4">The sequence shown here is derived from an EMBL/GenBank/DDBJ whole genome shotgun (WGS) entry which is preliminary data.</text>
</comment>
<organism evidence="4 5">
    <name type="scientific">Micromonospora sonneratiae</name>
    <dbReference type="NCBI Taxonomy" id="1184706"/>
    <lineage>
        <taxon>Bacteria</taxon>
        <taxon>Bacillati</taxon>
        <taxon>Actinomycetota</taxon>
        <taxon>Actinomycetes</taxon>
        <taxon>Micromonosporales</taxon>
        <taxon>Micromonosporaceae</taxon>
        <taxon>Micromonospora</taxon>
    </lineage>
</organism>
<keyword evidence="5" id="KW-1185">Reference proteome</keyword>
<dbReference type="PANTHER" id="PTHR48084:SF3">
    <property type="entry name" value="SUBUNIT OF PYRUVATE:FLAVODOXIN OXIDOREDUCTASE"/>
    <property type="match status" value="1"/>
</dbReference>
<sequence length="260" mass="27424">MTREQVTIDTSQPPSGPARKVADFRPSLLLGEHSLCPGCGEPVALRVLLEVLQELDIVQRTIGVVGHGCYGSFVRIMDVDVLQCLHGRAPSCATGIKRVRPECAVFTMQGDGDMANEGLQEVLHAAARGEKITCVLLNNGVFGDTGGQLTATTVLGQRTKTSLAGRDAEAHGYPIPVADLVAGLRGTAYVARGAVSTAGGVAQTKRMLRRAFETQLSGAGFSLVEILTMCPTGWFVPAAEGPGYLGESMEQIYPLGELVT</sequence>